<dbReference type="AlphaFoldDB" id="A0A1I5GUU1"/>
<accession>A0A1I5GUU1</accession>
<dbReference type="OrthoDB" id="3577542at2"/>
<evidence type="ECO:0000313" key="2">
    <source>
        <dbReference type="Proteomes" id="UP000199614"/>
    </source>
</evidence>
<keyword evidence="2" id="KW-1185">Reference proteome</keyword>
<sequence length="218" mass="23487">MTTLADVRRIFSIRGIDPDHLTQAGDSDARFLFSADTGARVWFAPHEHDGQRIGWAYSAWNRHGELTDTGLTDSTAVESVLPVLSRHRTLATAPASRRQRDALLALANPAEHIAWQLSTTTAAEQWILGLFVAWTQLREADAGSICGADLTQHLELAFEAIGLTDVEVDDDEPLDGAPLDALAARVDPGPDPTSADPTATVIASYLAAARWTRPSNGP</sequence>
<proteinExistence type="predicted"/>
<name>A0A1I5GUU1_PSUAM</name>
<protein>
    <submittedName>
        <fullName evidence="1">Uncharacterized protein</fullName>
    </submittedName>
</protein>
<dbReference type="RefSeq" id="WP_093354385.1">
    <property type="nucleotide sequence ID" value="NZ_FOUY01000051.1"/>
</dbReference>
<gene>
    <name evidence="1" type="ORF">SAMN05216207_10519</name>
</gene>
<evidence type="ECO:0000313" key="1">
    <source>
        <dbReference type="EMBL" id="SFO39596.1"/>
    </source>
</evidence>
<reference evidence="1 2" key="1">
    <citation type="submission" date="2016-10" db="EMBL/GenBank/DDBJ databases">
        <authorList>
            <person name="de Groot N.N."/>
        </authorList>
    </citation>
    <scope>NUCLEOTIDE SEQUENCE [LARGE SCALE GENOMIC DNA]</scope>
    <source>
        <strain evidence="1 2">CGMCC 4.1877</strain>
    </source>
</reference>
<dbReference type="STRING" id="260086.SAMN05216207_10519"/>
<organism evidence="1 2">
    <name type="scientific">Pseudonocardia ammonioxydans</name>
    <dbReference type="NCBI Taxonomy" id="260086"/>
    <lineage>
        <taxon>Bacteria</taxon>
        <taxon>Bacillati</taxon>
        <taxon>Actinomycetota</taxon>
        <taxon>Actinomycetes</taxon>
        <taxon>Pseudonocardiales</taxon>
        <taxon>Pseudonocardiaceae</taxon>
        <taxon>Pseudonocardia</taxon>
    </lineage>
</organism>
<dbReference type="Proteomes" id="UP000199614">
    <property type="component" value="Unassembled WGS sequence"/>
</dbReference>
<dbReference type="EMBL" id="FOUY01000051">
    <property type="protein sequence ID" value="SFO39596.1"/>
    <property type="molecule type" value="Genomic_DNA"/>
</dbReference>